<accession>A0A511AWC1</accession>
<dbReference type="EMBL" id="BJUZ01000001">
    <property type="protein sequence ID" value="GEK92509.1"/>
    <property type="molecule type" value="Genomic_DNA"/>
</dbReference>
<proteinExistence type="predicted"/>
<keyword evidence="2" id="KW-1185">Reference proteome</keyword>
<evidence type="ECO:0000313" key="2">
    <source>
        <dbReference type="Proteomes" id="UP000321230"/>
    </source>
</evidence>
<reference evidence="1 2" key="1">
    <citation type="submission" date="2019-07" db="EMBL/GenBank/DDBJ databases">
        <title>Whole genome shotgun sequence of Gluconobacter wancherniae NBRC 103581.</title>
        <authorList>
            <person name="Hosoyama A."/>
            <person name="Uohara A."/>
            <person name="Ohji S."/>
            <person name="Ichikawa N."/>
        </authorList>
    </citation>
    <scope>NUCLEOTIDE SEQUENCE [LARGE SCALE GENOMIC DNA]</scope>
    <source>
        <strain evidence="1 2">NBRC 103581</strain>
    </source>
</reference>
<organism evidence="1 2">
    <name type="scientific">Gluconobacter wancherniae NBRC 103581</name>
    <dbReference type="NCBI Taxonomy" id="656744"/>
    <lineage>
        <taxon>Bacteria</taxon>
        <taxon>Pseudomonadati</taxon>
        <taxon>Pseudomonadota</taxon>
        <taxon>Alphaproteobacteria</taxon>
        <taxon>Acetobacterales</taxon>
        <taxon>Acetobacteraceae</taxon>
        <taxon>Gluconobacter</taxon>
    </lineage>
</organism>
<evidence type="ECO:0000313" key="1">
    <source>
        <dbReference type="EMBL" id="GEK92509.1"/>
    </source>
</evidence>
<comment type="caution">
    <text evidence="1">The sequence shown here is derived from an EMBL/GenBank/DDBJ whole genome shotgun (WGS) entry which is preliminary data.</text>
</comment>
<dbReference type="Proteomes" id="UP000321230">
    <property type="component" value="Unassembled WGS sequence"/>
</dbReference>
<name>A0A511AWC1_9PROT</name>
<sequence>MRDQLAADAEILEGALGLCAPKDIIRDFDLSQTIGFDAAHDMFGLSCRGNMQTPGPAVLTRVGGPQRLRSVHGKGSLPEGQGASAGLFGVQPAVSAETVM</sequence>
<protein>
    <submittedName>
        <fullName evidence="1">Uncharacterized protein</fullName>
    </submittedName>
</protein>
<gene>
    <name evidence="1" type="ORF">GWA01_02790</name>
</gene>
<dbReference type="AlphaFoldDB" id="A0A511AWC1"/>